<dbReference type="PANTHER" id="PTHR43553">
    <property type="entry name" value="HEAVY METAL TRANSPORTER"/>
    <property type="match status" value="1"/>
</dbReference>
<keyword evidence="5" id="KW-0547">Nucleotide-binding</keyword>
<dbReference type="Pfam" id="PF00005">
    <property type="entry name" value="ABC_tran"/>
    <property type="match status" value="2"/>
</dbReference>
<organism evidence="11 12">
    <name type="scientific">Paenibacillus cookii</name>
    <dbReference type="NCBI Taxonomy" id="157839"/>
    <lineage>
        <taxon>Bacteria</taxon>
        <taxon>Bacillati</taxon>
        <taxon>Bacillota</taxon>
        <taxon>Bacilli</taxon>
        <taxon>Bacillales</taxon>
        <taxon>Paenibacillaceae</taxon>
        <taxon>Paenibacillus</taxon>
    </lineage>
</organism>
<dbReference type="InterPro" id="IPR015856">
    <property type="entry name" value="ABC_transpr_CbiO/EcfA_su"/>
</dbReference>
<dbReference type="InterPro" id="IPR050095">
    <property type="entry name" value="ECF_ABC_transporter_ATP-bd"/>
</dbReference>
<dbReference type="Gene3D" id="3.40.50.300">
    <property type="entry name" value="P-loop containing nucleotide triphosphate hydrolases"/>
    <property type="match status" value="2"/>
</dbReference>
<name>A0ABQ4LWS9_9BACL</name>
<dbReference type="GO" id="GO:0005524">
    <property type="term" value="F:ATP binding"/>
    <property type="evidence" value="ECO:0007669"/>
    <property type="project" value="UniProtKB-KW"/>
</dbReference>
<evidence type="ECO:0000256" key="3">
    <source>
        <dbReference type="ARBA" id="ARBA00022448"/>
    </source>
</evidence>
<comment type="subcellular location">
    <subcellularLocation>
        <location evidence="1">Cell membrane</location>
        <topology evidence="1">Peripheral membrane protein</topology>
    </subcellularLocation>
</comment>
<accession>A0ABQ4LWS9</accession>
<keyword evidence="4" id="KW-1003">Cell membrane</keyword>
<comment type="similarity">
    <text evidence="2">Belongs to the ABC transporter superfamily.</text>
</comment>
<evidence type="ECO:0000313" key="11">
    <source>
        <dbReference type="EMBL" id="GIO67714.1"/>
    </source>
</evidence>
<dbReference type="InterPro" id="IPR003439">
    <property type="entry name" value="ABC_transporter-like_ATP-bd"/>
</dbReference>
<proteinExistence type="inferred from homology"/>
<dbReference type="RefSeq" id="WP_212950022.1">
    <property type="nucleotide sequence ID" value="NZ_BORW01000011.1"/>
</dbReference>
<protein>
    <submittedName>
        <fullName evidence="11">ABC transporter ATP-binding protein</fullName>
    </submittedName>
</protein>
<keyword evidence="8" id="KW-0472">Membrane</keyword>
<evidence type="ECO:0000256" key="1">
    <source>
        <dbReference type="ARBA" id="ARBA00004202"/>
    </source>
</evidence>
<evidence type="ECO:0000259" key="10">
    <source>
        <dbReference type="PROSITE" id="PS50893"/>
    </source>
</evidence>
<sequence>MRPISINCSNLTYYYDDEREPALREVTLSIPEGEWTAVVGPGGSGKSTLCQLLSGYLPRSGGGTRKGRLELAGLDPAEAAIADVAQLCGIVFQDPDAQLVQGTPGDEAAFGPENLRVPPLEIERRVEEALAAVELSERRHSPVRELSGGQRQRTAIAAVLALRPRIVVFDDAGASLDPAAQKQFVQLCRKLHAEGRTLVTASGRFDDAARSAGRVIVLDGGRVVLDGPPRQLLRESRERLAQLGLLPPWEGAATQAGPAIGPDPRGAAPRSAAPPGAAAGSGSLLQIDRLSYAYAGAAAPALHETSFVMKPGEWGIVTGENGSGKTTLTRLLMGLLPVPPGSVYWEGEDVAAWRVSQRATRIGYVFQQPEHQFVAHTVWDELVYGLGRTKGEPSEPTAAQRETAEALLRTAGLEGKRGASPYMLSQGEKKLLSIIGQFVHPKALYILDEPTSGIDFGAAERVLRLCREKTAAGAAVLMITHDPDLAEREASFMLRLSPHQAADFRRLGPA</sequence>
<evidence type="ECO:0000256" key="6">
    <source>
        <dbReference type="ARBA" id="ARBA00022840"/>
    </source>
</evidence>
<keyword evidence="3" id="KW-0813">Transport</keyword>
<dbReference type="NCBIfam" id="NF010167">
    <property type="entry name" value="PRK13648.1"/>
    <property type="match status" value="2"/>
</dbReference>
<dbReference type="SMART" id="SM00382">
    <property type="entry name" value="AAA"/>
    <property type="match status" value="2"/>
</dbReference>
<reference evidence="11 12" key="1">
    <citation type="submission" date="2021-03" db="EMBL/GenBank/DDBJ databases">
        <title>Antimicrobial resistance genes in bacteria isolated from Japanese honey, and their potential for conferring macrolide and lincosamide resistance in the American foulbrood pathogen Paenibacillus larvae.</title>
        <authorList>
            <person name="Okamoto M."/>
            <person name="Kumagai M."/>
            <person name="Kanamori H."/>
            <person name="Takamatsu D."/>
        </authorList>
    </citation>
    <scope>NUCLEOTIDE SEQUENCE [LARGE SCALE GENOMIC DNA]</scope>
    <source>
        <strain evidence="11 12">J21TS3</strain>
    </source>
</reference>
<dbReference type="PROSITE" id="PS50893">
    <property type="entry name" value="ABC_TRANSPORTER_2"/>
    <property type="match status" value="2"/>
</dbReference>
<comment type="caution">
    <text evidence="11">The sequence shown here is derived from an EMBL/GenBank/DDBJ whole genome shotgun (WGS) entry which is preliminary data.</text>
</comment>
<keyword evidence="12" id="KW-1185">Reference proteome</keyword>
<evidence type="ECO:0000256" key="7">
    <source>
        <dbReference type="ARBA" id="ARBA00022967"/>
    </source>
</evidence>
<dbReference type="InterPro" id="IPR027417">
    <property type="entry name" value="P-loop_NTPase"/>
</dbReference>
<dbReference type="CDD" id="cd03225">
    <property type="entry name" value="ABC_cobalt_CbiO_domain1"/>
    <property type="match status" value="2"/>
</dbReference>
<evidence type="ECO:0000256" key="2">
    <source>
        <dbReference type="ARBA" id="ARBA00005417"/>
    </source>
</evidence>
<feature type="domain" description="ABC transporter" evidence="10">
    <location>
        <begin position="285"/>
        <end position="510"/>
    </location>
</feature>
<evidence type="ECO:0000313" key="12">
    <source>
        <dbReference type="Proteomes" id="UP000680638"/>
    </source>
</evidence>
<evidence type="ECO:0000256" key="4">
    <source>
        <dbReference type="ARBA" id="ARBA00022475"/>
    </source>
</evidence>
<feature type="domain" description="ABC transporter" evidence="10">
    <location>
        <begin position="6"/>
        <end position="245"/>
    </location>
</feature>
<evidence type="ECO:0000256" key="5">
    <source>
        <dbReference type="ARBA" id="ARBA00022741"/>
    </source>
</evidence>
<dbReference type="EMBL" id="BORW01000011">
    <property type="protein sequence ID" value="GIO67714.1"/>
    <property type="molecule type" value="Genomic_DNA"/>
</dbReference>
<keyword evidence="7" id="KW-1278">Translocase</keyword>
<gene>
    <name evidence="11" type="ORF">J21TS3_25350</name>
</gene>
<evidence type="ECO:0000256" key="9">
    <source>
        <dbReference type="SAM" id="MobiDB-lite"/>
    </source>
</evidence>
<feature type="compositionally biased region" description="Low complexity" evidence="9">
    <location>
        <begin position="262"/>
        <end position="278"/>
    </location>
</feature>
<evidence type="ECO:0000256" key="8">
    <source>
        <dbReference type="ARBA" id="ARBA00023136"/>
    </source>
</evidence>
<dbReference type="PROSITE" id="PS00211">
    <property type="entry name" value="ABC_TRANSPORTER_1"/>
    <property type="match status" value="1"/>
</dbReference>
<dbReference type="InterPro" id="IPR003593">
    <property type="entry name" value="AAA+_ATPase"/>
</dbReference>
<feature type="region of interest" description="Disordered" evidence="9">
    <location>
        <begin position="253"/>
        <end position="278"/>
    </location>
</feature>
<keyword evidence="6 11" id="KW-0067">ATP-binding</keyword>
<dbReference type="InterPro" id="IPR017871">
    <property type="entry name" value="ABC_transporter-like_CS"/>
</dbReference>
<dbReference type="SUPFAM" id="SSF52540">
    <property type="entry name" value="P-loop containing nucleoside triphosphate hydrolases"/>
    <property type="match status" value="2"/>
</dbReference>
<dbReference type="Proteomes" id="UP000680638">
    <property type="component" value="Unassembled WGS sequence"/>
</dbReference>
<dbReference type="PANTHER" id="PTHR43553:SF24">
    <property type="entry name" value="ENERGY-COUPLING FACTOR TRANSPORTER ATP-BINDING PROTEIN ECFA1"/>
    <property type="match status" value="1"/>
</dbReference>